<accession>A8ZZT7</accession>
<keyword evidence="4" id="KW-0472">Membrane</keyword>
<feature type="transmembrane region" description="Helical" evidence="4">
    <location>
        <begin position="129"/>
        <end position="146"/>
    </location>
</feature>
<keyword evidence="4" id="KW-1133">Transmembrane helix</keyword>
<feature type="transmembrane region" description="Helical" evidence="4">
    <location>
        <begin position="79"/>
        <end position="98"/>
    </location>
</feature>
<dbReference type="PANTHER" id="PTHR43531">
    <property type="entry name" value="PROTEIN ICFG"/>
    <property type="match status" value="1"/>
</dbReference>
<dbReference type="InterPro" id="IPR004089">
    <property type="entry name" value="MCPsignal_dom"/>
</dbReference>
<protein>
    <submittedName>
        <fullName evidence="6">Cyclic nucleotide-binding protein</fullName>
    </submittedName>
</protein>
<dbReference type="PANTHER" id="PTHR43531:SF11">
    <property type="entry name" value="METHYL-ACCEPTING CHEMOTAXIS PROTEIN 3"/>
    <property type="match status" value="1"/>
</dbReference>
<dbReference type="AlphaFoldDB" id="A8ZZT7"/>
<dbReference type="EMBL" id="CP000859">
    <property type="protein sequence ID" value="ABW67337.1"/>
    <property type="molecule type" value="Genomic_DNA"/>
</dbReference>
<dbReference type="KEGG" id="dol:Dole_1533"/>
<dbReference type="SUPFAM" id="SSF58104">
    <property type="entry name" value="Methyl-accepting chemotaxis protein (MCP) signaling domain"/>
    <property type="match status" value="1"/>
</dbReference>
<dbReference type="eggNOG" id="COG0840">
    <property type="taxonomic scope" value="Bacteria"/>
</dbReference>
<evidence type="ECO:0000259" key="5">
    <source>
        <dbReference type="PROSITE" id="PS50111"/>
    </source>
</evidence>
<comment type="similarity">
    <text evidence="2">Belongs to the methyl-accepting chemotaxis (MCP) protein family.</text>
</comment>
<feature type="transmembrane region" description="Helical" evidence="4">
    <location>
        <begin position="53"/>
        <end position="72"/>
    </location>
</feature>
<feature type="transmembrane region" description="Helical" evidence="4">
    <location>
        <begin position="166"/>
        <end position="185"/>
    </location>
</feature>
<dbReference type="Pfam" id="PF00015">
    <property type="entry name" value="MCPsignal"/>
    <property type="match status" value="1"/>
</dbReference>
<dbReference type="STRING" id="96561.Dole_1533"/>
<keyword evidence="3" id="KW-0807">Transducer</keyword>
<reference evidence="6" key="1">
    <citation type="submission" date="2007-10" db="EMBL/GenBank/DDBJ databases">
        <title>Complete sequence of Desulfococcus oleovorans Hxd3.</title>
        <authorList>
            <consortium name="US DOE Joint Genome Institute"/>
            <person name="Copeland A."/>
            <person name="Lucas S."/>
            <person name="Lapidus A."/>
            <person name="Barry K."/>
            <person name="Glavina del Rio T."/>
            <person name="Dalin E."/>
            <person name="Tice H."/>
            <person name="Pitluck S."/>
            <person name="Kiss H."/>
            <person name="Brettin T."/>
            <person name="Bruce D."/>
            <person name="Detter J.C."/>
            <person name="Han C."/>
            <person name="Schmutz J."/>
            <person name="Larimer F."/>
            <person name="Land M."/>
            <person name="Hauser L."/>
            <person name="Kyrpides N."/>
            <person name="Kim E."/>
            <person name="Wawrik B."/>
            <person name="Richardson P."/>
        </authorList>
    </citation>
    <scope>NUCLEOTIDE SEQUENCE [LARGE SCALE GENOMIC DNA]</scope>
    <source>
        <strain evidence="6">Hxd3</strain>
    </source>
</reference>
<feature type="domain" description="Methyl-accepting transducer" evidence="5">
    <location>
        <begin position="216"/>
        <end position="431"/>
    </location>
</feature>
<dbReference type="GO" id="GO:0006935">
    <property type="term" value="P:chemotaxis"/>
    <property type="evidence" value="ECO:0007669"/>
    <property type="project" value="UniProtKB-KW"/>
</dbReference>
<evidence type="ECO:0000313" key="7">
    <source>
        <dbReference type="Proteomes" id="UP000008561"/>
    </source>
</evidence>
<organism evidence="6 7">
    <name type="scientific">Desulfosudis oleivorans (strain DSM 6200 / JCM 39069 / Hxd3)</name>
    <name type="common">Desulfococcus oleovorans</name>
    <dbReference type="NCBI Taxonomy" id="96561"/>
    <lineage>
        <taxon>Bacteria</taxon>
        <taxon>Pseudomonadati</taxon>
        <taxon>Thermodesulfobacteriota</taxon>
        <taxon>Desulfobacteria</taxon>
        <taxon>Desulfobacterales</taxon>
        <taxon>Desulfosudaceae</taxon>
        <taxon>Desulfosudis</taxon>
    </lineage>
</organism>
<name>A8ZZT7_DESOH</name>
<dbReference type="RefSeq" id="WP_012174953.1">
    <property type="nucleotide sequence ID" value="NC_009943.1"/>
</dbReference>
<keyword evidence="1" id="KW-0145">Chemotaxis</keyword>
<dbReference type="Proteomes" id="UP000008561">
    <property type="component" value="Chromosome"/>
</dbReference>
<dbReference type="OrthoDB" id="5418728at2"/>
<dbReference type="InterPro" id="IPR051310">
    <property type="entry name" value="MCP_chemotaxis"/>
</dbReference>
<dbReference type="GO" id="GO:0007165">
    <property type="term" value="P:signal transduction"/>
    <property type="evidence" value="ECO:0007669"/>
    <property type="project" value="UniProtKB-KW"/>
</dbReference>
<evidence type="ECO:0000256" key="3">
    <source>
        <dbReference type="PROSITE-ProRule" id="PRU00284"/>
    </source>
</evidence>
<keyword evidence="4" id="KW-0812">Transmembrane</keyword>
<feature type="transmembrane region" description="Helical" evidence="4">
    <location>
        <begin position="24"/>
        <end position="47"/>
    </location>
</feature>
<gene>
    <name evidence="6" type="ordered locus">Dole_1533</name>
</gene>
<evidence type="ECO:0000256" key="4">
    <source>
        <dbReference type="SAM" id="Phobius"/>
    </source>
</evidence>
<dbReference type="GO" id="GO:0005886">
    <property type="term" value="C:plasma membrane"/>
    <property type="evidence" value="ECO:0007669"/>
    <property type="project" value="TreeGrafter"/>
</dbReference>
<evidence type="ECO:0000256" key="1">
    <source>
        <dbReference type="ARBA" id="ARBA00022500"/>
    </source>
</evidence>
<dbReference type="HOGENOM" id="CLU_000445_107_16_7"/>
<dbReference type="PROSITE" id="PS50111">
    <property type="entry name" value="CHEMOTAXIS_TRANSDUC_2"/>
    <property type="match status" value="1"/>
</dbReference>
<dbReference type="Gene3D" id="1.10.287.950">
    <property type="entry name" value="Methyl-accepting chemotaxis protein"/>
    <property type="match status" value="1"/>
</dbReference>
<evidence type="ECO:0000256" key="2">
    <source>
        <dbReference type="ARBA" id="ARBA00029447"/>
    </source>
</evidence>
<proteinExistence type="inferred from homology"/>
<dbReference type="GO" id="GO:0004888">
    <property type="term" value="F:transmembrane signaling receptor activity"/>
    <property type="evidence" value="ECO:0007669"/>
    <property type="project" value="TreeGrafter"/>
</dbReference>
<keyword evidence="7" id="KW-1185">Reference proteome</keyword>
<sequence>MNPKSYFLRRYDNASFLQQQKAAALMYVALAFIVLFVLVAAVTLPMGLSHEPVASLIAYIVAIGAFAAVLFIMRAGHYYFAAHFLVLFTTLLILVYIHREPNGIDNFAGILHFTYLVIALAALFATRTVLTISTVLFIAGWLAYLFRSRPLIDEALLPYATKTSSYFLIMLVLIYLVSNAIIAIANNALKKMRQESDNNRRQKETLADILESVRQVSGELTRSASDLMETANDLRDGTASQAASVEEISSSMEEIGTTVAMNADNAQQTDRIAQKTAQRTDEGGVVFRDTMEALRQIAERIGIIDGIAYQTNLLALNAAIEAARAGEHGKGFAVVAGEVRQLAEKTRSASQEINALASESMKIADTSSELFMEIIPDAKKTAELVQEIFGASHEQNMGIQQINTSMEQLSATTEGNSAVARELGKMAQLLMDSARLLTDKVSTRALSDTSAT</sequence>
<dbReference type="SMART" id="SM00283">
    <property type="entry name" value="MA"/>
    <property type="match status" value="1"/>
</dbReference>
<evidence type="ECO:0000313" key="6">
    <source>
        <dbReference type="EMBL" id="ABW67337.1"/>
    </source>
</evidence>
<feature type="transmembrane region" description="Helical" evidence="4">
    <location>
        <begin position="104"/>
        <end position="124"/>
    </location>
</feature>